<evidence type="ECO:0000313" key="1">
    <source>
        <dbReference type="EMBL" id="JAH66974.1"/>
    </source>
</evidence>
<proteinExistence type="predicted"/>
<dbReference type="EMBL" id="GBXM01041603">
    <property type="protein sequence ID" value="JAH66974.1"/>
    <property type="molecule type" value="Transcribed_RNA"/>
</dbReference>
<reference evidence="1" key="2">
    <citation type="journal article" date="2015" name="Fish Shellfish Immunol.">
        <title>Early steps in the European eel (Anguilla anguilla)-Vibrio vulnificus interaction in the gills: Role of the RtxA13 toxin.</title>
        <authorList>
            <person name="Callol A."/>
            <person name="Pajuelo D."/>
            <person name="Ebbesson L."/>
            <person name="Teles M."/>
            <person name="MacKenzie S."/>
            <person name="Amaro C."/>
        </authorList>
    </citation>
    <scope>NUCLEOTIDE SEQUENCE</scope>
</reference>
<name>A0A0E9UM98_ANGAN</name>
<sequence length="28" mass="3513">MQKTFIYQVTSRRFWILIRLILSNTRDL</sequence>
<organism evidence="1">
    <name type="scientific">Anguilla anguilla</name>
    <name type="common">European freshwater eel</name>
    <name type="synonym">Muraena anguilla</name>
    <dbReference type="NCBI Taxonomy" id="7936"/>
    <lineage>
        <taxon>Eukaryota</taxon>
        <taxon>Metazoa</taxon>
        <taxon>Chordata</taxon>
        <taxon>Craniata</taxon>
        <taxon>Vertebrata</taxon>
        <taxon>Euteleostomi</taxon>
        <taxon>Actinopterygii</taxon>
        <taxon>Neopterygii</taxon>
        <taxon>Teleostei</taxon>
        <taxon>Anguilliformes</taxon>
        <taxon>Anguillidae</taxon>
        <taxon>Anguilla</taxon>
    </lineage>
</organism>
<protein>
    <submittedName>
        <fullName evidence="1">Uncharacterized protein</fullName>
    </submittedName>
</protein>
<dbReference type="AlphaFoldDB" id="A0A0E9UM98"/>
<accession>A0A0E9UM98</accession>
<reference evidence="1" key="1">
    <citation type="submission" date="2014-11" db="EMBL/GenBank/DDBJ databases">
        <authorList>
            <person name="Amaro Gonzalez C."/>
        </authorList>
    </citation>
    <scope>NUCLEOTIDE SEQUENCE</scope>
</reference>